<organism evidence="1 2">
    <name type="scientific">Pedosphaera parvula (strain Ellin514)</name>
    <dbReference type="NCBI Taxonomy" id="320771"/>
    <lineage>
        <taxon>Bacteria</taxon>
        <taxon>Pseudomonadati</taxon>
        <taxon>Verrucomicrobiota</taxon>
        <taxon>Pedosphaerae</taxon>
        <taxon>Pedosphaerales</taxon>
        <taxon>Pedosphaeraceae</taxon>
        <taxon>Pedosphaera</taxon>
    </lineage>
</organism>
<comment type="caution">
    <text evidence="1">The sequence shown here is derived from an EMBL/GenBank/DDBJ whole genome shotgun (WGS) entry which is preliminary data.</text>
</comment>
<proteinExistence type="predicted"/>
<evidence type="ECO:0000313" key="2">
    <source>
        <dbReference type="Proteomes" id="UP000003688"/>
    </source>
</evidence>
<name>B9XPS8_PEDPL</name>
<reference evidence="1 2" key="1">
    <citation type="journal article" date="2011" name="J. Bacteriol.">
        <title>Genome sequence of 'Pedosphaera parvula' Ellin514, an aerobic Verrucomicrobial isolate from pasture soil.</title>
        <authorList>
            <person name="Kant R."/>
            <person name="van Passel M.W."/>
            <person name="Sangwan P."/>
            <person name="Palva A."/>
            <person name="Lucas S."/>
            <person name="Copeland A."/>
            <person name="Lapidus A."/>
            <person name="Glavina Del Rio T."/>
            <person name="Dalin E."/>
            <person name="Tice H."/>
            <person name="Bruce D."/>
            <person name="Goodwin L."/>
            <person name="Pitluck S."/>
            <person name="Chertkov O."/>
            <person name="Larimer F.W."/>
            <person name="Land M.L."/>
            <person name="Hauser L."/>
            <person name="Brettin T.S."/>
            <person name="Detter J.C."/>
            <person name="Han S."/>
            <person name="de Vos W.M."/>
            <person name="Janssen P.H."/>
            <person name="Smidt H."/>
        </authorList>
    </citation>
    <scope>NUCLEOTIDE SEQUENCE [LARGE SCALE GENOMIC DNA]</scope>
    <source>
        <strain evidence="1 2">Ellin514</strain>
    </source>
</reference>
<dbReference type="Proteomes" id="UP000003688">
    <property type="component" value="Unassembled WGS sequence"/>
</dbReference>
<accession>B9XPS8</accession>
<keyword evidence="2" id="KW-1185">Reference proteome</keyword>
<gene>
    <name evidence="1" type="ORF">Cflav_PD1401</name>
</gene>
<protein>
    <submittedName>
        <fullName evidence="1">Uncharacterized protein</fullName>
    </submittedName>
</protein>
<dbReference type="EMBL" id="ABOX02000048">
    <property type="protein sequence ID" value="EEF58201.1"/>
    <property type="molecule type" value="Genomic_DNA"/>
</dbReference>
<dbReference type="AlphaFoldDB" id="B9XPS8"/>
<evidence type="ECO:0000313" key="1">
    <source>
        <dbReference type="EMBL" id="EEF58201.1"/>
    </source>
</evidence>
<sequence length="64" mass="7283">MHKRFLYTTLIRDVTVKYFDSCLENRCETDEVTINSGLEGFSSGAEWSNFHTSIGGSEGIGRYR</sequence>
<dbReference type="STRING" id="320771.Cflav_PD1401"/>